<dbReference type="Pfam" id="PF22914">
    <property type="entry name" value="Fibulin_C"/>
    <property type="match status" value="2"/>
</dbReference>
<feature type="domain" description="EGF-like" evidence="14">
    <location>
        <begin position="789"/>
        <end position="830"/>
    </location>
</feature>
<dbReference type="EMBL" id="KB203301">
    <property type="protein sequence ID" value="ESO85241.1"/>
    <property type="molecule type" value="Genomic_DNA"/>
</dbReference>
<evidence type="ECO:0000313" key="16">
    <source>
        <dbReference type="Proteomes" id="UP000030746"/>
    </source>
</evidence>
<dbReference type="FunFam" id="2.10.25.10:FF:000014">
    <property type="entry name" value="Latent-transforming growth factor beta-binding protein 3"/>
    <property type="match status" value="1"/>
</dbReference>
<evidence type="ECO:0000256" key="1">
    <source>
        <dbReference type="ARBA" id="ARBA00004498"/>
    </source>
</evidence>
<evidence type="ECO:0000256" key="3">
    <source>
        <dbReference type="ARBA" id="ARBA00022525"/>
    </source>
</evidence>
<dbReference type="KEGG" id="lgi:LOTGIDRAFT_235911"/>
<dbReference type="InterPro" id="IPR055088">
    <property type="entry name" value="Fibulin_C"/>
</dbReference>
<evidence type="ECO:0008006" key="17">
    <source>
        <dbReference type="Google" id="ProtNLM"/>
    </source>
</evidence>
<evidence type="ECO:0000256" key="12">
    <source>
        <dbReference type="SAM" id="SignalP"/>
    </source>
</evidence>
<dbReference type="SMART" id="SM00179">
    <property type="entry name" value="EGF_CA"/>
    <property type="match status" value="11"/>
</dbReference>
<dbReference type="FunFam" id="2.10.25.10:FF:000038">
    <property type="entry name" value="Fibrillin 2"/>
    <property type="match status" value="1"/>
</dbReference>
<dbReference type="PROSITE" id="PS01178">
    <property type="entry name" value="ANAPHYLATOXIN_2"/>
    <property type="match status" value="1"/>
</dbReference>
<dbReference type="Pfam" id="PF14670">
    <property type="entry name" value="FXa_inhibition"/>
    <property type="match status" value="1"/>
</dbReference>
<evidence type="ECO:0000256" key="4">
    <source>
        <dbReference type="ARBA" id="ARBA00022530"/>
    </source>
</evidence>
<dbReference type="SMART" id="SM00104">
    <property type="entry name" value="ANATO"/>
    <property type="match status" value="2"/>
</dbReference>
<dbReference type="CDD" id="cd00054">
    <property type="entry name" value="EGF_CA"/>
    <property type="match status" value="3"/>
</dbReference>
<keyword evidence="4" id="KW-0272">Extracellular matrix</keyword>
<dbReference type="Pfam" id="PF07645">
    <property type="entry name" value="EGF_CA"/>
    <property type="match status" value="7"/>
</dbReference>
<sequence length="1218" mass="138479">MNSVLLVAVYFLLDLKFSEGNLDDLLIPCCNEGLDWSLGDNRCSSHHGYVANISREDLPTCHSVIELCCIKDVFVKQCEKGKENALDGQMCAIRDSEEGAEKYKECCICCELGLIAKSQGLSCQTPDYGSPCDNMFHECCTGQKYYDVFNSTADDRNECALFPGQICSHTCVNTVGSFRCECRDGYSLNVDGRTCQQSDGEYGDTDYNCYYCYLGEYGDTDYNCYYCYLGEYGDTDYNCYYCYLGEYGEYGDTDYNCYYCYLGEYGDIDYNCYYCYLGEYVDTDYNCYYCYLGEYGDKAYNCYLGEDGDTDYNCYYCYLGEYGDTDYNCYYCYLGEYGDTDYNCYLCEYSDTDYNCYYCYLGEYVDIDYNCYYCYLGEYGDTDYNCYYCCLGEYVDADYNCYYCYLGEYGDIDYNCYYCHLGEYGDIDYNCYYCCLGEYVDADYNCEDNNPCEHRCFALDDENVQCSCYEGFTINNDGRTCTDIDECADGTYQCAPTQECVNTPGRYTCHTAQCEPGLVFNPITRICEDSFECERGFGFNSVTRQCEDINECTIYDDLCTGQYEICHNLNASYICECEEGFERDRITRQCQDLNECGLGIDTCLVGERCDNTIGSYSCRRFRHCGTGYTLDEQSQRCKDDDECILGTHNCGRGYQCVNVQGSFRCEVKRCEEGTRFNPVNGECERVNCKRGLRPDRIGNCIDINECIEYSTICNQYQQCVNTIGSYQCRSLVNCPNGFETNENGRCVDIDECASGKHRCAGEQQCVNRQGSYFCQCPRGYRFINNICEDVDECAYSAAICPLQSKCQNTPGSYVCTCKDGLESDGRGGCSDIDECTTRNICHHKCINNFGSYFCTCNRGYQLSVDQRTCEDIDECNQFGGRGRVCGGRCSNTPGSFTCDCPDGWKKSRDSRSCEDIDECSDGTAFCPSRDSTCVNTRGGYKCPVVQCPEGFVKTVPGGQQNAVRCKQAGSFNPNANELISMSYNFLTFPTNIIIPTPLFSMTGAKDSQRRYSWELKILQARPLLAGVPRASKLNFELSQTNNQAVVTLVKRIQGPQDVILQLLMKIQSEKFNGIAESKIYLELIADEGGVVCGRISCDPLDLRCVSNKTKTISWQYLALPSMDFVKIPVTLLNIKTIGYSIYPNLDLRIVAGNRDRFFDTVVEGDKAALRLLRPLPGPRERQVTLQLENRDFSRRNVISRHVTHVKMFVSEYNANHMF</sequence>
<dbReference type="PROSITE" id="PS01177">
    <property type="entry name" value="ANAPHYLATOXIN_1"/>
    <property type="match status" value="1"/>
</dbReference>
<dbReference type="InterPro" id="IPR026823">
    <property type="entry name" value="cEGF"/>
</dbReference>
<keyword evidence="8" id="KW-0106">Calcium</keyword>
<feature type="domain" description="EGF-like" evidence="14">
    <location>
        <begin position="748"/>
        <end position="788"/>
    </location>
</feature>
<dbReference type="PROSITE" id="PS01186">
    <property type="entry name" value="EGF_2"/>
    <property type="match status" value="5"/>
</dbReference>
<keyword evidence="6 12" id="KW-0732">Signal</keyword>
<comment type="subcellular location">
    <subcellularLocation>
        <location evidence="1">Secreted</location>
        <location evidence="1">Extracellular space</location>
        <location evidence="1">Extracellular matrix</location>
    </subcellularLocation>
</comment>
<evidence type="ECO:0000256" key="9">
    <source>
        <dbReference type="ARBA" id="ARBA00023157"/>
    </source>
</evidence>
<feature type="disulfide bond" evidence="11">
    <location>
        <begin position="835"/>
        <end position="845"/>
    </location>
</feature>
<organism evidence="15 16">
    <name type="scientific">Lottia gigantea</name>
    <name type="common">Giant owl limpet</name>
    <dbReference type="NCBI Taxonomy" id="225164"/>
    <lineage>
        <taxon>Eukaryota</taxon>
        <taxon>Metazoa</taxon>
        <taxon>Spiralia</taxon>
        <taxon>Lophotrochozoa</taxon>
        <taxon>Mollusca</taxon>
        <taxon>Gastropoda</taxon>
        <taxon>Patellogastropoda</taxon>
        <taxon>Lottioidea</taxon>
        <taxon>Lottiidae</taxon>
        <taxon>Lottia</taxon>
    </lineage>
</organism>
<dbReference type="PROSITE" id="PS00010">
    <property type="entry name" value="ASX_HYDROXYL"/>
    <property type="match status" value="6"/>
</dbReference>
<accession>V3ZWA7</accession>
<protein>
    <recommendedName>
        <fullName evidence="17">Fibulin-1</fullName>
    </recommendedName>
</protein>
<proteinExistence type="inferred from homology"/>
<dbReference type="Proteomes" id="UP000030746">
    <property type="component" value="Unassembled WGS sequence"/>
</dbReference>
<keyword evidence="16" id="KW-1185">Reference proteome</keyword>
<reference evidence="15 16" key="1">
    <citation type="journal article" date="2013" name="Nature">
        <title>Insights into bilaterian evolution from three spiralian genomes.</title>
        <authorList>
            <person name="Simakov O."/>
            <person name="Marletaz F."/>
            <person name="Cho S.J."/>
            <person name="Edsinger-Gonzales E."/>
            <person name="Havlak P."/>
            <person name="Hellsten U."/>
            <person name="Kuo D.H."/>
            <person name="Larsson T."/>
            <person name="Lv J."/>
            <person name="Arendt D."/>
            <person name="Savage R."/>
            <person name="Osoegawa K."/>
            <person name="de Jong P."/>
            <person name="Grimwood J."/>
            <person name="Chapman J.A."/>
            <person name="Shapiro H."/>
            <person name="Aerts A."/>
            <person name="Otillar R.P."/>
            <person name="Terry A.Y."/>
            <person name="Boore J.L."/>
            <person name="Grigoriev I.V."/>
            <person name="Lindberg D.R."/>
            <person name="Seaver E.C."/>
            <person name="Weisblat D.A."/>
            <person name="Putnam N.H."/>
            <person name="Rokhsar D.S."/>
        </authorList>
    </citation>
    <scope>NUCLEOTIDE SEQUENCE [LARGE SCALE GENOMIC DNA]</scope>
</reference>
<comment type="caution">
    <text evidence="11">Lacks conserved residue(s) required for the propagation of feature annotation.</text>
</comment>
<dbReference type="InterPro" id="IPR018097">
    <property type="entry name" value="EGF_Ca-bd_CS"/>
</dbReference>
<dbReference type="OMA" id="MNTCRDI"/>
<keyword evidence="9 11" id="KW-1015">Disulfide bond</keyword>
<feature type="domain" description="EGF-like" evidence="14">
    <location>
        <begin position="831"/>
        <end position="870"/>
    </location>
</feature>
<dbReference type="Pfam" id="PF12662">
    <property type="entry name" value="cEGF"/>
    <property type="match status" value="2"/>
</dbReference>
<dbReference type="GeneID" id="20249999"/>
<dbReference type="GO" id="GO:0005509">
    <property type="term" value="F:calcium ion binding"/>
    <property type="evidence" value="ECO:0007669"/>
    <property type="project" value="InterPro"/>
</dbReference>
<evidence type="ECO:0000256" key="10">
    <source>
        <dbReference type="ARBA" id="ARBA00023180"/>
    </source>
</evidence>
<dbReference type="OrthoDB" id="10022113at2759"/>
<dbReference type="SUPFAM" id="SSF57184">
    <property type="entry name" value="Growth factor receptor domain"/>
    <property type="match status" value="4"/>
</dbReference>
<name>V3ZWA7_LOTGI</name>
<dbReference type="PROSITE" id="PS50026">
    <property type="entry name" value="EGF_3"/>
    <property type="match status" value="5"/>
</dbReference>
<dbReference type="InterPro" id="IPR013032">
    <property type="entry name" value="EGF-like_CS"/>
</dbReference>
<gene>
    <name evidence="15" type="ORF">LOTGIDRAFT_235911</name>
</gene>
<feature type="domain" description="Anaphylatoxin-like" evidence="13">
    <location>
        <begin position="109"/>
        <end position="140"/>
    </location>
</feature>
<dbReference type="HOGENOM" id="CLU_004826_1_0_1"/>
<dbReference type="PANTHER" id="PTHR24050">
    <property type="entry name" value="PA14 DOMAIN-CONTAINING PROTEIN"/>
    <property type="match status" value="1"/>
</dbReference>
<evidence type="ECO:0000313" key="15">
    <source>
        <dbReference type="EMBL" id="ESO85241.1"/>
    </source>
</evidence>
<dbReference type="InterPro" id="IPR052235">
    <property type="entry name" value="Nephronectin_domain"/>
</dbReference>
<dbReference type="Gene3D" id="2.10.25.10">
    <property type="entry name" value="Laminin"/>
    <property type="match status" value="12"/>
</dbReference>
<evidence type="ECO:0000256" key="11">
    <source>
        <dbReference type="PROSITE-ProRule" id="PRU00076"/>
    </source>
</evidence>
<dbReference type="STRING" id="225164.V3ZWA7"/>
<evidence type="ECO:0000256" key="6">
    <source>
        <dbReference type="ARBA" id="ARBA00022729"/>
    </source>
</evidence>
<dbReference type="InterPro" id="IPR000742">
    <property type="entry name" value="EGF"/>
</dbReference>
<dbReference type="AlphaFoldDB" id="V3ZWA7"/>
<dbReference type="InterPro" id="IPR009030">
    <property type="entry name" value="Growth_fac_rcpt_cys_sf"/>
</dbReference>
<dbReference type="PROSITE" id="PS01187">
    <property type="entry name" value="EGF_CA"/>
    <property type="match status" value="5"/>
</dbReference>
<feature type="signal peptide" evidence="12">
    <location>
        <begin position="1"/>
        <end position="20"/>
    </location>
</feature>
<evidence type="ECO:0000259" key="14">
    <source>
        <dbReference type="PROSITE" id="PS50026"/>
    </source>
</evidence>
<evidence type="ECO:0000256" key="5">
    <source>
        <dbReference type="ARBA" id="ARBA00022536"/>
    </source>
</evidence>
<evidence type="ECO:0000256" key="8">
    <source>
        <dbReference type="ARBA" id="ARBA00022837"/>
    </source>
</evidence>
<dbReference type="FunFam" id="2.10.25.10:FF:000010">
    <property type="entry name" value="Pro-epidermal growth factor"/>
    <property type="match status" value="1"/>
</dbReference>
<dbReference type="FunFam" id="2.10.25.10:FF:000005">
    <property type="entry name" value="Fibrillin 2"/>
    <property type="match status" value="2"/>
</dbReference>
<dbReference type="SUPFAM" id="SSF57196">
    <property type="entry name" value="EGF/Laminin"/>
    <property type="match status" value="3"/>
</dbReference>
<feature type="chain" id="PRO_5004715547" description="Fibulin-1" evidence="12">
    <location>
        <begin position="21"/>
        <end position="1218"/>
    </location>
</feature>
<keyword evidence="3" id="KW-0964">Secreted</keyword>
<keyword evidence="5 11" id="KW-0245">EGF-like domain</keyword>
<comment type="similarity">
    <text evidence="2">Belongs to the fibulin family.</text>
</comment>
<evidence type="ECO:0000256" key="2">
    <source>
        <dbReference type="ARBA" id="ARBA00006127"/>
    </source>
</evidence>
<dbReference type="GO" id="GO:0071944">
    <property type="term" value="C:cell periphery"/>
    <property type="evidence" value="ECO:0007669"/>
    <property type="project" value="UniProtKB-ARBA"/>
</dbReference>
<dbReference type="InterPro" id="IPR001881">
    <property type="entry name" value="EGF-like_Ca-bd_dom"/>
</dbReference>
<evidence type="ECO:0000256" key="7">
    <source>
        <dbReference type="ARBA" id="ARBA00022737"/>
    </source>
</evidence>
<dbReference type="RefSeq" id="XP_009064154.1">
    <property type="nucleotide sequence ID" value="XM_009065906.1"/>
</dbReference>
<keyword evidence="7" id="KW-0677">Repeat</keyword>
<evidence type="ECO:0000259" key="13">
    <source>
        <dbReference type="PROSITE" id="PS01178"/>
    </source>
</evidence>
<dbReference type="InterPro" id="IPR000020">
    <property type="entry name" value="Anaphylatoxin/fibulin"/>
</dbReference>
<keyword evidence="10" id="KW-0325">Glycoprotein</keyword>
<dbReference type="PANTHER" id="PTHR24050:SF27">
    <property type="entry name" value="FIBRILLIN-1"/>
    <property type="match status" value="1"/>
</dbReference>
<dbReference type="SMART" id="SM00181">
    <property type="entry name" value="EGF"/>
    <property type="match status" value="12"/>
</dbReference>
<dbReference type="GO" id="GO:0005576">
    <property type="term" value="C:extracellular region"/>
    <property type="evidence" value="ECO:0007669"/>
    <property type="project" value="InterPro"/>
</dbReference>
<dbReference type="InterPro" id="IPR049883">
    <property type="entry name" value="NOTCH1_EGF-like"/>
</dbReference>
<feature type="domain" description="EGF-like" evidence="14">
    <location>
        <begin position="155"/>
        <end position="196"/>
    </location>
</feature>
<feature type="domain" description="EGF-like" evidence="14">
    <location>
        <begin position="548"/>
        <end position="591"/>
    </location>
</feature>
<dbReference type="Pfam" id="PF12661">
    <property type="entry name" value="hEGF"/>
    <property type="match status" value="1"/>
</dbReference>
<dbReference type="InterPro" id="IPR000152">
    <property type="entry name" value="EGF-type_Asp/Asn_hydroxyl_site"/>
</dbReference>
<dbReference type="CTD" id="20249999"/>